<comment type="caution">
    <text evidence="8">The sequence shown here is derived from an EMBL/GenBank/DDBJ whole genome shotgun (WGS) entry which is preliminary data.</text>
</comment>
<dbReference type="InterPro" id="IPR013324">
    <property type="entry name" value="RNA_pol_sigma_r3/r4-like"/>
</dbReference>
<evidence type="ECO:0000256" key="2">
    <source>
        <dbReference type="ARBA" id="ARBA00023015"/>
    </source>
</evidence>
<keyword evidence="4" id="KW-0804">Transcription</keyword>
<dbReference type="SUPFAM" id="SSF88946">
    <property type="entry name" value="Sigma2 domain of RNA polymerase sigma factors"/>
    <property type="match status" value="1"/>
</dbReference>
<evidence type="ECO:0000259" key="6">
    <source>
        <dbReference type="Pfam" id="PF04542"/>
    </source>
</evidence>
<dbReference type="Pfam" id="PF08281">
    <property type="entry name" value="Sigma70_r4_2"/>
    <property type="match status" value="1"/>
</dbReference>
<dbReference type="OrthoDB" id="9803470at2"/>
<dbReference type="GO" id="GO:0006352">
    <property type="term" value="P:DNA-templated transcription initiation"/>
    <property type="evidence" value="ECO:0007669"/>
    <property type="project" value="InterPro"/>
</dbReference>
<keyword evidence="3" id="KW-0731">Sigma factor</keyword>
<organism evidence="8 9">
    <name type="scientific">Phyllobacterium myrsinacearum</name>
    <dbReference type="NCBI Taxonomy" id="28101"/>
    <lineage>
        <taxon>Bacteria</taxon>
        <taxon>Pseudomonadati</taxon>
        <taxon>Pseudomonadota</taxon>
        <taxon>Alphaproteobacteria</taxon>
        <taxon>Hyphomicrobiales</taxon>
        <taxon>Phyllobacteriaceae</taxon>
        <taxon>Phyllobacterium</taxon>
    </lineage>
</organism>
<dbReference type="GO" id="GO:0016987">
    <property type="term" value="F:sigma factor activity"/>
    <property type="evidence" value="ECO:0007669"/>
    <property type="project" value="UniProtKB-KW"/>
</dbReference>
<dbReference type="Gene3D" id="1.10.10.10">
    <property type="entry name" value="Winged helix-like DNA-binding domain superfamily/Winged helix DNA-binding domain"/>
    <property type="match status" value="1"/>
</dbReference>
<evidence type="ECO:0000313" key="9">
    <source>
        <dbReference type="Proteomes" id="UP000238563"/>
    </source>
</evidence>
<reference evidence="8 9" key="1">
    <citation type="submission" date="2018-02" db="EMBL/GenBank/DDBJ databases">
        <title>The draft genome of Phyllobacterium myrsinacearum DSM5892.</title>
        <authorList>
            <person name="Li L."/>
            <person name="Liu L."/>
            <person name="Zhang X."/>
            <person name="Wang T."/>
        </authorList>
    </citation>
    <scope>NUCLEOTIDE SEQUENCE [LARGE SCALE GENOMIC DNA]</scope>
    <source>
        <strain evidence="8 9">DSM 5892</strain>
    </source>
</reference>
<dbReference type="InterPro" id="IPR013325">
    <property type="entry name" value="RNA_pol_sigma_r2"/>
</dbReference>
<feature type="domain" description="RNA polymerase sigma-70 region 2" evidence="6">
    <location>
        <begin position="76"/>
        <end position="138"/>
    </location>
</feature>
<evidence type="ECO:0000256" key="3">
    <source>
        <dbReference type="ARBA" id="ARBA00023082"/>
    </source>
</evidence>
<evidence type="ECO:0000256" key="4">
    <source>
        <dbReference type="ARBA" id="ARBA00023163"/>
    </source>
</evidence>
<keyword evidence="9" id="KW-1185">Reference proteome</keyword>
<proteinExistence type="inferred from homology"/>
<sequence>MLVPDSTHAALAWRSRVAGMRAFLANVLSRRALGGQGGGLPDLIVHMAGLAGPGLAPEKVRAAADAAARFNRLIIPHLDAAYNFARFLSRDGDAAQDIVQDAFLRAYRSFDGYRGGDTRSWVFAIVRNCYHVWLQENRRKARFEMPLTDNNDGATPPIGADIASEEDTPETALIRKTESEHVRMVIYSLPDALREILVLRELEQLSYRQIADITELPIGTVMSRLARARQEFGKIWHGEASGEAAAS</sequence>
<evidence type="ECO:0000256" key="5">
    <source>
        <dbReference type="SAM" id="MobiDB-lite"/>
    </source>
</evidence>
<dbReference type="InterPro" id="IPR007627">
    <property type="entry name" value="RNA_pol_sigma70_r2"/>
</dbReference>
<dbReference type="Pfam" id="PF04542">
    <property type="entry name" value="Sigma70_r2"/>
    <property type="match status" value="1"/>
</dbReference>
<dbReference type="InterPro" id="IPR036388">
    <property type="entry name" value="WH-like_DNA-bd_sf"/>
</dbReference>
<feature type="domain" description="RNA polymerase sigma factor 70 region 4 type 2" evidence="7">
    <location>
        <begin position="185"/>
        <end position="230"/>
    </location>
</feature>
<dbReference type="Gene3D" id="1.10.1740.10">
    <property type="match status" value="1"/>
</dbReference>
<evidence type="ECO:0000259" key="7">
    <source>
        <dbReference type="Pfam" id="PF08281"/>
    </source>
</evidence>
<dbReference type="SUPFAM" id="SSF88659">
    <property type="entry name" value="Sigma3 and sigma4 domains of RNA polymerase sigma factors"/>
    <property type="match status" value="1"/>
</dbReference>
<feature type="region of interest" description="Disordered" evidence="5">
    <location>
        <begin position="146"/>
        <end position="167"/>
    </location>
</feature>
<dbReference type="InterPro" id="IPR039425">
    <property type="entry name" value="RNA_pol_sigma-70-like"/>
</dbReference>
<dbReference type="InterPro" id="IPR014284">
    <property type="entry name" value="RNA_pol_sigma-70_dom"/>
</dbReference>
<accession>A0A2S9JFS4</accession>
<dbReference type="PANTHER" id="PTHR43133:SF25">
    <property type="entry name" value="RNA POLYMERASE SIGMA FACTOR RFAY-RELATED"/>
    <property type="match status" value="1"/>
</dbReference>
<name>A0A2S9JFS4_9HYPH</name>
<dbReference type="NCBIfam" id="TIGR02937">
    <property type="entry name" value="sigma70-ECF"/>
    <property type="match status" value="1"/>
</dbReference>
<gene>
    <name evidence="8" type="ORF">C5750_18250</name>
</gene>
<dbReference type="GO" id="GO:0003677">
    <property type="term" value="F:DNA binding"/>
    <property type="evidence" value="ECO:0007669"/>
    <property type="project" value="InterPro"/>
</dbReference>
<evidence type="ECO:0000313" key="8">
    <source>
        <dbReference type="EMBL" id="PRD51782.1"/>
    </source>
</evidence>
<dbReference type="Proteomes" id="UP000238563">
    <property type="component" value="Unassembled WGS sequence"/>
</dbReference>
<dbReference type="CDD" id="cd06171">
    <property type="entry name" value="Sigma70_r4"/>
    <property type="match status" value="1"/>
</dbReference>
<dbReference type="InterPro" id="IPR013249">
    <property type="entry name" value="RNA_pol_sigma70_r4_t2"/>
</dbReference>
<dbReference type="EMBL" id="PVBT01000005">
    <property type="protein sequence ID" value="PRD51782.1"/>
    <property type="molecule type" value="Genomic_DNA"/>
</dbReference>
<protein>
    <submittedName>
        <fullName evidence="8">RNA polymerase subunit sigma-24</fullName>
    </submittedName>
</protein>
<dbReference type="PANTHER" id="PTHR43133">
    <property type="entry name" value="RNA POLYMERASE ECF-TYPE SIGMA FACTO"/>
    <property type="match status" value="1"/>
</dbReference>
<dbReference type="AlphaFoldDB" id="A0A2S9JFS4"/>
<comment type="similarity">
    <text evidence="1">Belongs to the sigma-70 factor family. ECF subfamily.</text>
</comment>
<evidence type="ECO:0000256" key="1">
    <source>
        <dbReference type="ARBA" id="ARBA00010641"/>
    </source>
</evidence>
<keyword evidence="2" id="KW-0805">Transcription regulation</keyword>